<keyword evidence="3" id="KW-1185">Reference proteome</keyword>
<dbReference type="PATRIC" id="fig|119224.3.peg.1195"/>
<protein>
    <submittedName>
        <fullName evidence="2">Competence protein</fullName>
    </submittedName>
</protein>
<reference evidence="2 3" key="1">
    <citation type="submission" date="2015-08" db="EMBL/GenBank/DDBJ databases">
        <title>Genome sequence of Streptococcus phocae subsp. phocae ATCC 51973T isolated from liver specimen obtained from seal.</title>
        <authorList>
            <person name="Avendano-Herrera R."/>
        </authorList>
    </citation>
    <scope>NUCLEOTIDE SEQUENCE [LARGE SCALE GENOMIC DNA]</scope>
    <source>
        <strain evidence="2 3">ATCC 51973</strain>
    </source>
</reference>
<dbReference type="NCBIfam" id="NF040982">
    <property type="entry name" value="ComGD"/>
    <property type="match status" value="1"/>
</dbReference>
<keyword evidence="1" id="KW-1133">Transmembrane helix</keyword>
<dbReference type="RefSeq" id="WP_054279128.1">
    <property type="nucleotide sequence ID" value="NZ_LHQM01000035.1"/>
</dbReference>
<evidence type="ECO:0000256" key="1">
    <source>
        <dbReference type="SAM" id="Phobius"/>
    </source>
</evidence>
<keyword evidence="1" id="KW-0472">Membrane</keyword>
<proteinExistence type="predicted"/>
<dbReference type="InterPro" id="IPR016785">
    <property type="entry name" value="ComGD"/>
</dbReference>
<organism evidence="2 3">
    <name type="scientific">Streptococcus phocae</name>
    <dbReference type="NCBI Taxonomy" id="119224"/>
    <lineage>
        <taxon>Bacteria</taxon>
        <taxon>Bacillati</taxon>
        <taxon>Bacillota</taxon>
        <taxon>Bacilli</taxon>
        <taxon>Lactobacillales</taxon>
        <taxon>Streptococcaceae</taxon>
        <taxon>Streptococcus</taxon>
    </lineage>
</organism>
<comment type="caution">
    <text evidence="2">The sequence shown here is derived from an EMBL/GenBank/DDBJ whole genome shotgun (WGS) entry which is preliminary data.</text>
</comment>
<dbReference type="EMBL" id="LHQM01000035">
    <property type="protein sequence ID" value="KPJ21918.1"/>
    <property type="molecule type" value="Genomic_DNA"/>
</dbReference>
<name>A0A0P6S1J0_9STRE</name>
<sequence length="144" mass="16652">MKKAAKHLRISAFTVLESLVTLSVASFLLIALSFPVMDTYARIEEHLFFIQFEQTYRHHQKLSVLRQEENIISLKADAIVAKEKVLAIPQNITLQTVQNLVIDQKGGNHSLAKIIFNCRERQITYQFYLGNGNYQKTSKRLYRP</sequence>
<evidence type="ECO:0000313" key="3">
    <source>
        <dbReference type="Proteomes" id="UP000049578"/>
    </source>
</evidence>
<dbReference type="AlphaFoldDB" id="A0A0P6S1J0"/>
<accession>A0A0P6S1J0</accession>
<evidence type="ECO:0000313" key="2">
    <source>
        <dbReference type="EMBL" id="KPJ21918.1"/>
    </source>
</evidence>
<dbReference type="Proteomes" id="UP000049578">
    <property type="component" value="Unassembled WGS sequence"/>
</dbReference>
<feature type="transmembrane region" description="Helical" evidence="1">
    <location>
        <begin position="12"/>
        <end position="34"/>
    </location>
</feature>
<dbReference type="STRING" id="119224.AKK44_07270"/>
<keyword evidence="1" id="KW-0812">Transmembrane</keyword>
<gene>
    <name evidence="2" type="ORF">AKK44_07270</name>
</gene>